<organism evidence="1">
    <name type="scientific">uncultured Dysgonomonas sp</name>
    <dbReference type="NCBI Taxonomy" id="206096"/>
    <lineage>
        <taxon>Bacteria</taxon>
        <taxon>Pseudomonadati</taxon>
        <taxon>Bacteroidota</taxon>
        <taxon>Bacteroidia</taxon>
        <taxon>Bacteroidales</taxon>
        <taxon>Dysgonomonadaceae</taxon>
        <taxon>Dysgonomonas</taxon>
        <taxon>environmental samples</taxon>
    </lineage>
</organism>
<sequence>MKDKCYLIKSISPYIRRGDTLELVNKYLYVSINEDWEYAPNIELSYSEEYKSEVTLASEYVKVKRIIPEIFDSYYTSTIRKLSESFSENGEYYFKYSIKACKLYLFTDSKHVTIDINNDIDNFYCNFSRYSGIRGRNTARKELDTLPEEVMRQLFNLTIELLHDPQNLKNLKDEYYKQLSLLIENREPIKGLILNADIAFNEVRIQIIDRIESIENRMINFDDTLENRNELRGELKGLKYCLKILDSNR</sequence>
<dbReference type="AlphaFoldDB" id="A0A212IT01"/>
<dbReference type="EMBL" id="FLUM01000001">
    <property type="protein sequence ID" value="SBV90354.1"/>
    <property type="molecule type" value="Genomic_DNA"/>
</dbReference>
<proteinExistence type="predicted"/>
<name>A0A212IT01_9BACT</name>
<dbReference type="RefSeq" id="WP_296937653.1">
    <property type="nucleotide sequence ID" value="NZ_LT599032.1"/>
</dbReference>
<accession>A0A212IT01</accession>
<reference evidence="1" key="1">
    <citation type="submission" date="2016-04" db="EMBL/GenBank/DDBJ databases">
        <authorList>
            <person name="Evans L.H."/>
            <person name="Alamgir A."/>
            <person name="Owens N."/>
            <person name="Weber N.D."/>
            <person name="Virtaneva K."/>
            <person name="Barbian K."/>
            <person name="Babar A."/>
            <person name="Rosenke K."/>
        </authorList>
    </citation>
    <scope>NUCLEOTIDE SEQUENCE</scope>
    <source>
        <strain evidence="1">86-1</strain>
    </source>
</reference>
<protein>
    <submittedName>
        <fullName evidence="1">Uncharacterized protein</fullName>
    </submittedName>
</protein>
<evidence type="ECO:0000313" key="1">
    <source>
        <dbReference type="EMBL" id="SBV90354.1"/>
    </source>
</evidence>
<gene>
    <name evidence="1" type="ORF">KL86DYS1_10003</name>
</gene>